<keyword evidence="3 6" id="KW-0812">Transmembrane</keyword>
<sequence>MKKDKLIIYLLFIILIMVIFILNKNDIKRADVNIDNIQRIVETFGIVGILIYIVLNGIRPFFLVPTTVFFIGGGVIFGFIEGFIYTSVGVIIASSLSFKVSKIFQKEFRKILEILKLTKYVDKIHDLDENKIIRGLLYMRITPIFPFDPISFGAGMANIDYKDFIIGTTLGILPKILFYTFIGSYLENII</sequence>
<dbReference type="PANTHER" id="PTHR12677">
    <property type="entry name" value="GOLGI APPARATUS MEMBRANE PROTEIN TVP38-RELATED"/>
    <property type="match status" value="1"/>
</dbReference>
<dbReference type="PANTHER" id="PTHR12677:SF49">
    <property type="entry name" value="TVP38_TMEM64 FAMILY MEMBRANE PROTEIN"/>
    <property type="match status" value="1"/>
</dbReference>
<evidence type="ECO:0000256" key="3">
    <source>
        <dbReference type="ARBA" id="ARBA00022692"/>
    </source>
</evidence>
<dbReference type="EMBL" id="WSFT01000001">
    <property type="protein sequence ID" value="MBS4536827.1"/>
    <property type="molecule type" value="Genomic_DNA"/>
</dbReference>
<comment type="similarity">
    <text evidence="6">Belongs to the TVP38/TMEM64 family.</text>
</comment>
<organism evidence="8 9">
    <name type="scientific">Anaeromonas frigoriresistens</name>
    <dbReference type="NCBI Taxonomy" id="2683708"/>
    <lineage>
        <taxon>Bacteria</taxon>
        <taxon>Bacillati</taxon>
        <taxon>Bacillota</taxon>
        <taxon>Tissierellia</taxon>
        <taxon>Tissierellales</taxon>
        <taxon>Thermohalobacteraceae</taxon>
        <taxon>Anaeromonas</taxon>
    </lineage>
</organism>
<gene>
    <name evidence="8" type="ORF">GOQ27_00035</name>
</gene>
<comment type="caution">
    <text evidence="6">Lacks conserved residue(s) required for the propagation of feature annotation.</text>
</comment>
<evidence type="ECO:0000313" key="9">
    <source>
        <dbReference type="Proteomes" id="UP000724672"/>
    </source>
</evidence>
<keyword evidence="9" id="KW-1185">Reference proteome</keyword>
<reference evidence="8" key="1">
    <citation type="submission" date="2019-12" db="EMBL/GenBank/DDBJ databases">
        <title>Clostridiaceae gen. nov. sp. nov., isolated from sediment in Xinjiang, China.</title>
        <authorList>
            <person name="Zhang R."/>
        </authorList>
    </citation>
    <scope>NUCLEOTIDE SEQUENCE</scope>
    <source>
        <strain evidence="8">D2Q-11</strain>
    </source>
</reference>
<dbReference type="AlphaFoldDB" id="A0A942Z5T5"/>
<feature type="transmembrane region" description="Helical" evidence="6">
    <location>
        <begin position="6"/>
        <end position="23"/>
    </location>
</feature>
<protein>
    <recommendedName>
        <fullName evidence="6">TVP38/TMEM64 family membrane protein</fullName>
    </recommendedName>
</protein>
<keyword evidence="4 6" id="KW-1133">Transmembrane helix</keyword>
<evidence type="ECO:0000256" key="2">
    <source>
        <dbReference type="ARBA" id="ARBA00022475"/>
    </source>
</evidence>
<dbReference type="InterPro" id="IPR015414">
    <property type="entry name" value="TMEM64"/>
</dbReference>
<evidence type="ECO:0000256" key="4">
    <source>
        <dbReference type="ARBA" id="ARBA00022989"/>
    </source>
</evidence>
<dbReference type="GO" id="GO:0005886">
    <property type="term" value="C:plasma membrane"/>
    <property type="evidence" value="ECO:0007669"/>
    <property type="project" value="UniProtKB-SubCell"/>
</dbReference>
<comment type="caution">
    <text evidence="8">The sequence shown here is derived from an EMBL/GenBank/DDBJ whole genome shotgun (WGS) entry which is preliminary data.</text>
</comment>
<accession>A0A942Z5T5</accession>
<evidence type="ECO:0000313" key="8">
    <source>
        <dbReference type="EMBL" id="MBS4536827.1"/>
    </source>
</evidence>
<feature type="transmembrane region" description="Helical" evidence="6">
    <location>
        <begin position="44"/>
        <end position="62"/>
    </location>
</feature>
<dbReference type="Proteomes" id="UP000724672">
    <property type="component" value="Unassembled WGS sequence"/>
</dbReference>
<feature type="domain" description="VTT" evidence="7">
    <location>
        <begin position="64"/>
        <end position="184"/>
    </location>
</feature>
<dbReference type="InterPro" id="IPR032816">
    <property type="entry name" value="VTT_dom"/>
</dbReference>
<evidence type="ECO:0000259" key="7">
    <source>
        <dbReference type="Pfam" id="PF09335"/>
    </source>
</evidence>
<evidence type="ECO:0000256" key="5">
    <source>
        <dbReference type="ARBA" id="ARBA00023136"/>
    </source>
</evidence>
<evidence type="ECO:0000256" key="1">
    <source>
        <dbReference type="ARBA" id="ARBA00004651"/>
    </source>
</evidence>
<evidence type="ECO:0000256" key="6">
    <source>
        <dbReference type="RuleBase" id="RU366058"/>
    </source>
</evidence>
<keyword evidence="2 6" id="KW-1003">Cell membrane</keyword>
<dbReference type="Pfam" id="PF09335">
    <property type="entry name" value="VTT_dom"/>
    <property type="match status" value="1"/>
</dbReference>
<feature type="transmembrane region" description="Helical" evidence="6">
    <location>
        <begin position="68"/>
        <end position="96"/>
    </location>
</feature>
<keyword evidence="5 6" id="KW-0472">Membrane</keyword>
<name>A0A942Z5T5_9FIRM</name>
<dbReference type="RefSeq" id="WP_203364761.1">
    <property type="nucleotide sequence ID" value="NZ_WSFT01000001.1"/>
</dbReference>
<proteinExistence type="inferred from homology"/>
<comment type="subcellular location">
    <subcellularLocation>
        <location evidence="1 6">Cell membrane</location>
        <topology evidence="1 6">Multi-pass membrane protein</topology>
    </subcellularLocation>
</comment>